<name>A0A6C0JQ00_9ZZZZ</name>
<proteinExistence type="predicted"/>
<evidence type="ECO:0000259" key="1">
    <source>
        <dbReference type="PROSITE" id="PS50181"/>
    </source>
</evidence>
<organism evidence="2">
    <name type="scientific">viral metagenome</name>
    <dbReference type="NCBI Taxonomy" id="1070528"/>
    <lineage>
        <taxon>unclassified sequences</taxon>
        <taxon>metagenomes</taxon>
        <taxon>organismal metagenomes</taxon>
    </lineage>
</organism>
<reference evidence="2" key="1">
    <citation type="journal article" date="2020" name="Nature">
        <title>Giant virus diversity and host interactions through global metagenomics.</title>
        <authorList>
            <person name="Schulz F."/>
            <person name="Roux S."/>
            <person name="Paez-Espino D."/>
            <person name="Jungbluth S."/>
            <person name="Walsh D.A."/>
            <person name="Denef V.J."/>
            <person name="McMahon K.D."/>
            <person name="Konstantinidis K.T."/>
            <person name="Eloe-Fadrosh E.A."/>
            <person name="Kyrpides N.C."/>
            <person name="Woyke T."/>
        </authorList>
    </citation>
    <scope>NUCLEOTIDE SEQUENCE</scope>
    <source>
        <strain evidence="2">GVMAG-S-1041349-163</strain>
    </source>
</reference>
<dbReference type="Pfam" id="PF00646">
    <property type="entry name" value="F-box"/>
    <property type="match status" value="1"/>
</dbReference>
<dbReference type="CDD" id="cd09917">
    <property type="entry name" value="F-box_SF"/>
    <property type="match status" value="1"/>
</dbReference>
<dbReference type="EMBL" id="MN740688">
    <property type="protein sequence ID" value="QHU07845.1"/>
    <property type="molecule type" value="Genomic_DNA"/>
</dbReference>
<evidence type="ECO:0000313" key="2">
    <source>
        <dbReference type="EMBL" id="QHU07845.1"/>
    </source>
</evidence>
<dbReference type="InterPro" id="IPR001810">
    <property type="entry name" value="F-box_dom"/>
</dbReference>
<dbReference type="AlphaFoldDB" id="A0A6C0JQ00"/>
<sequence length="388" mass="45374">MSLPSDVILKILKMVTPECFLKCKLVNKEFNKIVRYIIAKHPNLIPKFKITYFIIDFCQDTIKITLVSRYRLYRTEKLSSCIYCNEYSTLIHKPELGNKCPHCILLPSKCEDCLRDRYRFKNFCNHCENKSSSNNSNCLYCGTLCVRNFCTHCKESRNPNEGRCSCSSILKFNYCKSCKKENFGQPSSIYYSCSICNNDEILNSFCVQCDKNFYPTTDCPVCRNPSIIKLYCPNGCENSLKQIPYVGTIEIPFCNQAFHIGDDIAKNVFIHLKIDEVNINIKNMKKCYQDYYMNIFKLFHTHPKDYCFYGLGPSNCKNNVFYNFMNQLFIDIPEFKNISMNLYQISDPIKTKLSKILKKHSKKKIVDDCINGDIMCFYFGKRCYSLDF</sequence>
<dbReference type="PROSITE" id="PS50181">
    <property type="entry name" value="FBOX"/>
    <property type="match status" value="1"/>
</dbReference>
<protein>
    <recommendedName>
        <fullName evidence="1">F-box domain-containing protein</fullName>
    </recommendedName>
</protein>
<feature type="domain" description="F-box" evidence="1">
    <location>
        <begin position="1"/>
        <end position="35"/>
    </location>
</feature>
<accession>A0A6C0JQ00</accession>